<evidence type="ECO:0000259" key="1">
    <source>
        <dbReference type="PROSITE" id="PS50822"/>
    </source>
</evidence>
<dbReference type="Gene3D" id="3.30.420.10">
    <property type="entry name" value="Ribonuclease H-like superfamily/Ribonuclease H"/>
    <property type="match status" value="1"/>
</dbReference>
<dbReference type="Pfam" id="PF02171">
    <property type="entry name" value="Piwi"/>
    <property type="match status" value="1"/>
</dbReference>
<accession>A0AAF3FA30</accession>
<dbReference type="InterPro" id="IPR036085">
    <property type="entry name" value="PAZ_dom_sf"/>
</dbReference>
<organism evidence="2 3">
    <name type="scientific">Mesorhabditis belari</name>
    <dbReference type="NCBI Taxonomy" id="2138241"/>
    <lineage>
        <taxon>Eukaryota</taxon>
        <taxon>Metazoa</taxon>
        <taxon>Ecdysozoa</taxon>
        <taxon>Nematoda</taxon>
        <taxon>Chromadorea</taxon>
        <taxon>Rhabditida</taxon>
        <taxon>Rhabditina</taxon>
        <taxon>Rhabditomorpha</taxon>
        <taxon>Rhabditoidea</taxon>
        <taxon>Rhabditidae</taxon>
        <taxon>Mesorhabditinae</taxon>
        <taxon>Mesorhabditis</taxon>
    </lineage>
</organism>
<name>A0AAF3FA30_9BILA</name>
<evidence type="ECO:0000313" key="2">
    <source>
        <dbReference type="Proteomes" id="UP000887575"/>
    </source>
</evidence>
<dbReference type="PANTHER" id="PTHR22891">
    <property type="entry name" value="EUKARYOTIC TRANSLATION INITIATION FACTOR 2C"/>
    <property type="match status" value="1"/>
</dbReference>
<dbReference type="AlphaFoldDB" id="A0AAF3FA30"/>
<feature type="domain" description="Piwi" evidence="1">
    <location>
        <begin position="485"/>
        <end position="804"/>
    </location>
</feature>
<dbReference type="Gene3D" id="3.40.50.2300">
    <property type="match status" value="1"/>
</dbReference>
<dbReference type="Gene3D" id="2.170.260.10">
    <property type="entry name" value="paz domain"/>
    <property type="match status" value="1"/>
</dbReference>
<evidence type="ECO:0000313" key="3">
    <source>
        <dbReference type="WBParaSite" id="MBELARI_LOCUS3783"/>
    </source>
</evidence>
<proteinExistence type="predicted"/>
<dbReference type="SUPFAM" id="SSF53098">
    <property type="entry name" value="Ribonuclease H-like"/>
    <property type="match status" value="1"/>
</dbReference>
<dbReference type="WBParaSite" id="MBELARI_LOCUS3783">
    <property type="protein sequence ID" value="MBELARI_LOCUS3783"/>
    <property type="gene ID" value="MBELARI_LOCUS3783"/>
</dbReference>
<keyword evidence="2" id="KW-1185">Reference proteome</keyword>
<dbReference type="SUPFAM" id="SSF101690">
    <property type="entry name" value="PAZ domain"/>
    <property type="match status" value="1"/>
</dbReference>
<sequence length="854" mass="96987">MALETYGVINDHCFYASDDAAILFASECLDEALKPYHSILTVKFELLPARARQLLQSLRPDDAPDVQIVIQPCMASAARFTLGDALDNVKRGGDDRPLRQFLELLTSQGGINNGKYTFFGNGKAFANKEGERRSIPGTGHERRDGITKGQRFIEGEERCGLVAALVLDAKVGTFYQSKCVIDTVMEINEWMKPQDVFWDRNALKRTNEYLQGVRVRIDHQGMDRGTFKCSGLALTDETIFIDAENYIEKTATTMAASWKERGKPLRYPKWPLVIQTLPQHLKGQAQNVMHAMEHLIICENQRVPKHKALALPEKATKPDLRFRDIDKHLNALDLAADPKRILQSFGLKLNPKPIEVIAFRRKPPTVLYQRQNAIVDEKKASWMSKRNRYAIASRIGFVSICWCPEREMQKGITKEMAKELTQKLTQEAPLKGIIFDKIELSSDPVNLRNVFGKSDQPGDAIFHRAKQWQDRANTVKTGEKMERRLAMIIYIDSNEVDSHRTLKLAETRFQVITQHINTRTIKTATSSTIENLLAKLNMKTGGLNHHVNPQIAAKLLWEARTLIIGMDVAHPTGGITVQDRALGNFNREPSVVGFSANCTANREAFIGDFCFHVPKREKIDDLILNERLKWILTMWQAKRSEQLPETIFILRDGVSDGQYDMVVRDEVGALREACDEYLHGYNPKFVVIICTKRHNKRFAKIEKSAQNWAISNPDALTVVDRNVVRTDLTEIFIQSHHPPLGTAKPTEYEVLLSDLSPKEFTQNVIQDFILALCFGHQISGRSISIPEPVFQADEWAKRGADLWKAYQNHPFPIPYKQSADPAKANEKYKEIDWSVMTTRLSYLGKELDGLRVNA</sequence>
<dbReference type="InterPro" id="IPR003165">
    <property type="entry name" value="Piwi"/>
</dbReference>
<reference evidence="3" key="1">
    <citation type="submission" date="2024-02" db="UniProtKB">
        <authorList>
            <consortium name="WormBaseParasite"/>
        </authorList>
    </citation>
    <scope>IDENTIFICATION</scope>
</reference>
<dbReference type="InterPro" id="IPR036397">
    <property type="entry name" value="RNaseH_sf"/>
</dbReference>
<dbReference type="SMART" id="SM00950">
    <property type="entry name" value="Piwi"/>
    <property type="match status" value="1"/>
</dbReference>
<dbReference type="InterPro" id="IPR012337">
    <property type="entry name" value="RNaseH-like_sf"/>
</dbReference>
<protein>
    <recommendedName>
        <fullName evidence="1">Piwi domain-containing protein</fullName>
    </recommendedName>
</protein>
<dbReference type="Proteomes" id="UP000887575">
    <property type="component" value="Unassembled WGS sequence"/>
</dbReference>
<dbReference type="PROSITE" id="PS50822">
    <property type="entry name" value="PIWI"/>
    <property type="match status" value="1"/>
</dbReference>
<dbReference type="GO" id="GO:0003676">
    <property type="term" value="F:nucleic acid binding"/>
    <property type="evidence" value="ECO:0007669"/>
    <property type="project" value="InterPro"/>
</dbReference>